<feature type="transmembrane region" description="Helical" evidence="1">
    <location>
        <begin position="52"/>
        <end position="73"/>
    </location>
</feature>
<dbReference type="OrthoDB" id="5378430at2759"/>
<accession>A0A9P4PCQ1</accession>
<reference evidence="2" key="1">
    <citation type="journal article" date="2020" name="Stud. Mycol.">
        <title>101 Dothideomycetes genomes: a test case for predicting lifestyles and emergence of pathogens.</title>
        <authorList>
            <person name="Haridas S."/>
            <person name="Albert R."/>
            <person name="Binder M."/>
            <person name="Bloem J."/>
            <person name="Labutti K."/>
            <person name="Salamov A."/>
            <person name="Andreopoulos B."/>
            <person name="Baker S."/>
            <person name="Barry K."/>
            <person name="Bills G."/>
            <person name="Bluhm B."/>
            <person name="Cannon C."/>
            <person name="Castanera R."/>
            <person name="Culley D."/>
            <person name="Daum C."/>
            <person name="Ezra D."/>
            <person name="Gonzalez J."/>
            <person name="Henrissat B."/>
            <person name="Kuo A."/>
            <person name="Liang C."/>
            <person name="Lipzen A."/>
            <person name="Lutzoni F."/>
            <person name="Magnuson J."/>
            <person name="Mondo S."/>
            <person name="Nolan M."/>
            <person name="Ohm R."/>
            <person name="Pangilinan J."/>
            <person name="Park H.-J."/>
            <person name="Ramirez L."/>
            <person name="Alfaro M."/>
            <person name="Sun H."/>
            <person name="Tritt A."/>
            <person name="Yoshinaga Y."/>
            <person name="Zwiers L.-H."/>
            <person name="Turgeon B."/>
            <person name="Goodwin S."/>
            <person name="Spatafora J."/>
            <person name="Crous P."/>
            <person name="Grigoriev I."/>
        </authorList>
    </citation>
    <scope>NUCLEOTIDE SEQUENCE</scope>
    <source>
        <strain evidence="2">CBS 690.94</strain>
    </source>
</reference>
<keyword evidence="1" id="KW-0472">Membrane</keyword>
<organism evidence="2 3">
    <name type="scientific">Karstenula rhodostoma CBS 690.94</name>
    <dbReference type="NCBI Taxonomy" id="1392251"/>
    <lineage>
        <taxon>Eukaryota</taxon>
        <taxon>Fungi</taxon>
        <taxon>Dikarya</taxon>
        <taxon>Ascomycota</taxon>
        <taxon>Pezizomycotina</taxon>
        <taxon>Dothideomycetes</taxon>
        <taxon>Pleosporomycetidae</taxon>
        <taxon>Pleosporales</taxon>
        <taxon>Massarineae</taxon>
        <taxon>Didymosphaeriaceae</taxon>
        <taxon>Karstenula</taxon>
    </lineage>
</organism>
<gene>
    <name evidence="2" type="ORF">P171DRAFT_487909</name>
</gene>
<name>A0A9P4PCQ1_9PLEO</name>
<keyword evidence="3" id="KW-1185">Reference proteome</keyword>
<proteinExistence type="predicted"/>
<sequence>MANIDDYVTGVFNLAYHAAWSSVTDLMTSDSANATWRKAAPMARAVVEKKKMYAWLGMQLCVTFATLLVYDALYFPSVKFVRDTTLAPLRLDFASIAYHRLSKGLFSATALSKEDHKLPMGRFHESAEKSADNADDRASSDVCRRRLVFVDKSGHEMQ</sequence>
<keyword evidence="1" id="KW-0812">Transmembrane</keyword>
<protein>
    <submittedName>
        <fullName evidence="2">Uncharacterized protein</fullName>
    </submittedName>
</protein>
<dbReference type="Proteomes" id="UP000799764">
    <property type="component" value="Unassembled WGS sequence"/>
</dbReference>
<dbReference type="EMBL" id="MU001505">
    <property type="protein sequence ID" value="KAF2441447.1"/>
    <property type="molecule type" value="Genomic_DNA"/>
</dbReference>
<comment type="caution">
    <text evidence="2">The sequence shown here is derived from an EMBL/GenBank/DDBJ whole genome shotgun (WGS) entry which is preliminary data.</text>
</comment>
<evidence type="ECO:0000313" key="2">
    <source>
        <dbReference type="EMBL" id="KAF2441447.1"/>
    </source>
</evidence>
<dbReference type="AlphaFoldDB" id="A0A9P4PCQ1"/>
<keyword evidence="1" id="KW-1133">Transmembrane helix</keyword>
<evidence type="ECO:0000313" key="3">
    <source>
        <dbReference type="Proteomes" id="UP000799764"/>
    </source>
</evidence>
<evidence type="ECO:0000256" key="1">
    <source>
        <dbReference type="SAM" id="Phobius"/>
    </source>
</evidence>